<evidence type="ECO:0000256" key="2">
    <source>
        <dbReference type="ARBA" id="ARBA00023054"/>
    </source>
</evidence>
<dbReference type="GO" id="GO:0030424">
    <property type="term" value="C:axon"/>
    <property type="evidence" value="ECO:0007669"/>
    <property type="project" value="TreeGrafter"/>
</dbReference>
<sequence length="363" mass="42097">MSFHLDFSVRSPQRRKMQRSFPGFHSKSLGSSLNRAPLTRAYTYNGISQQFRKGSGFVQGSGGSILGGVSDGLERSQIAGSGASNSNEKELLRSLNDRFAGFKERVRQLESQNKDLENEISELRRKQLQPSQVAERFEPEIRELRQLITQVTCEKAQVDFEYHHLNEDFQILRSRYEKEAHRREKIEDSITALKRCIQEAQMVKLQLEKKVQALIEEAVFLKDNHQEEVEELSSQIQEAHVSVEEKVLLRSDAVDALRDVRVQLDSQSNRRLQEVEDSFRSRIDQLTKIAETNNEVLQATKQEIKEYRRHLQSKNIEFEAIRGHKGSLEKQLSDLEERHDVELIKLPKITSNLKSNNKNDKWK</sequence>
<dbReference type="PANTHER" id="PTHR45652:SF10">
    <property type="entry name" value="NEUROFILAMENT MEDIUM POLYPEPTIDE ISOFORM X1"/>
    <property type="match status" value="1"/>
</dbReference>
<dbReference type="STRING" id="7897.ENSLACP00000009142"/>
<dbReference type="PROSITE" id="PS51842">
    <property type="entry name" value="IF_ROD_2"/>
    <property type="match status" value="1"/>
</dbReference>
<dbReference type="GO" id="GO:0005200">
    <property type="term" value="F:structural constituent of cytoskeleton"/>
    <property type="evidence" value="ECO:0007669"/>
    <property type="project" value="TreeGrafter"/>
</dbReference>
<dbReference type="Gene3D" id="1.20.5.1160">
    <property type="entry name" value="Vasodilator-stimulated phosphoprotein"/>
    <property type="match status" value="1"/>
</dbReference>
<feature type="domain" description="IF rod" evidence="4">
    <location>
        <begin position="88"/>
        <end position="363"/>
    </location>
</feature>
<dbReference type="GO" id="GO:0099160">
    <property type="term" value="C:postsynaptic intermediate filament cytoskeleton"/>
    <property type="evidence" value="ECO:0007669"/>
    <property type="project" value="TreeGrafter"/>
</dbReference>
<name>H3AHM1_LATCH</name>
<keyword evidence="6" id="KW-1185">Reference proteome</keyword>
<evidence type="ECO:0000256" key="1">
    <source>
        <dbReference type="ARBA" id="ARBA00022754"/>
    </source>
</evidence>
<reference evidence="6" key="1">
    <citation type="submission" date="2011-08" db="EMBL/GenBank/DDBJ databases">
        <title>The draft genome of Latimeria chalumnae.</title>
        <authorList>
            <person name="Di Palma F."/>
            <person name="Alfoldi J."/>
            <person name="Johnson J."/>
            <person name="Berlin A."/>
            <person name="Gnerre S."/>
            <person name="Jaffe D."/>
            <person name="MacCallum I."/>
            <person name="Young S."/>
            <person name="Walker B.J."/>
            <person name="Lander E."/>
            <person name="Lindblad-Toh K."/>
        </authorList>
    </citation>
    <scope>NUCLEOTIDE SEQUENCE [LARGE SCALE GENOMIC DNA]</scope>
    <source>
        <strain evidence="6">Wild caught</strain>
    </source>
</reference>
<dbReference type="GeneTree" id="ENSGT00940000161685"/>
<dbReference type="OMA" id="ITQVTCE"/>
<proteinExistence type="predicted"/>
<feature type="coiled-coil region" evidence="3">
    <location>
        <begin position="197"/>
        <end position="242"/>
    </location>
</feature>
<dbReference type="InterPro" id="IPR050405">
    <property type="entry name" value="Intermediate_filament"/>
</dbReference>
<evidence type="ECO:0000313" key="6">
    <source>
        <dbReference type="Proteomes" id="UP000008672"/>
    </source>
</evidence>
<dbReference type="InterPro" id="IPR039008">
    <property type="entry name" value="IF_rod_dom"/>
</dbReference>
<reference evidence="5" key="2">
    <citation type="submission" date="2025-08" db="UniProtKB">
        <authorList>
            <consortium name="Ensembl"/>
        </authorList>
    </citation>
    <scope>IDENTIFICATION</scope>
</reference>
<dbReference type="GO" id="GO:0005737">
    <property type="term" value="C:cytoplasm"/>
    <property type="evidence" value="ECO:0007669"/>
    <property type="project" value="TreeGrafter"/>
</dbReference>
<keyword evidence="2 3" id="KW-0175">Coiled coil</keyword>
<feature type="coiled-coil region" evidence="3">
    <location>
        <begin position="92"/>
        <end position="129"/>
    </location>
</feature>
<reference evidence="5" key="3">
    <citation type="submission" date="2025-09" db="UniProtKB">
        <authorList>
            <consortium name="Ensembl"/>
        </authorList>
    </citation>
    <scope>IDENTIFICATION</scope>
</reference>
<evidence type="ECO:0000259" key="4">
    <source>
        <dbReference type="PROSITE" id="PS51842"/>
    </source>
</evidence>
<dbReference type="GO" id="GO:0005882">
    <property type="term" value="C:intermediate filament"/>
    <property type="evidence" value="ECO:0007669"/>
    <property type="project" value="UniProtKB-KW"/>
</dbReference>
<dbReference type="InParanoid" id="H3AHM1"/>
<dbReference type="SUPFAM" id="SSF64593">
    <property type="entry name" value="Intermediate filament protein, coiled coil region"/>
    <property type="match status" value="1"/>
</dbReference>
<dbReference type="Pfam" id="PF00038">
    <property type="entry name" value="Filament"/>
    <property type="match status" value="1"/>
</dbReference>
<dbReference type="Proteomes" id="UP000008672">
    <property type="component" value="Unassembled WGS sequence"/>
</dbReference>
<evidence type="ECO:0000313" key="5">
    <source>
        <dbReference type="Ensembl" id="ENSLACP00000009142.1"/>
    </source>
</evidence>
<dbReference type="GO" id="GO:0033693">
    <property type="term" value="P:neurofilament bundle assembly"/>
    <property type="evidence" value="ECO:0007669"/>
    <property type="project" value="TreeGrafter"/>
</dbReference>
<evidence type="ECO:0000256" key="3">
    <source>
        <dbReference type="SAM" id="Coils"/>
    </source>
</evidence>
<feature type="coiled-coil region" evidence="3">
    <location>
        <begin position="297"/>
        <end position="338"/>
    </location>
</feature>
<dbReference type="PANTHER" id="PTHR45652">
    <property type="entry name" value="GLIAL FIBRILLARY ACIDIC PROTEIN"/>
    <property type="match status" value="1"/>
</dbReference>
<dbReference type="HOGENOM" id="CLU_012560_7_3_1"/>
<dbReference type="SMART" id="SM01391">
    <property type="entry name" value="Filament"/>
    <property type="match status" value="1"/>
</dbReference>
<dbReference type="FunFam" id="1.20.5.1160:FF:000001">
    <property type="entry name" value="Keratin type II"/>
    <property type="match status" value="1"/>
</dbReference>
<accession>H3AHM1</accession>
<keyword evidence="1" id="KW-0403">Intermediate filament</keyword>
<protein>
    <submittedName>
        <fullName evidence="5">Si:dkey-27m7.4</fullName>
    </submittedName>
</protein>
<dbReference type="AlphaFoldDB" id="H3AHM1"/>
<dbReference type="Gene3D" id="1.20.5.500">
    <property type="entry name" value="Single helix bin"/>
    <property type="match status" value="1"/>
</dbReference>
<dbReference type="EMBL" id="AFYH01157188">
    <property type="status" value="NOT_ANNOTATED_CDS"/>
    <property type="molecule type" value="Genomic_DNA"/>
</dbReference>
<organism evidence="5 6">
    <name type="scientific">Latimeria chalumnae</name>
    <name type="common">Coelacanth</name>
    <dbReference type="NCBI Taxonomy" id="7897"/>
    <lineage>
        <taxon>Eukaryota</taxon>
        <taxon>Metazoa</taxon>
        <taxon>Chordata</taxon>
        <taxon>Craniata</taxon>
        <taxon>Vertebrata</taxon>
        <taxon>Euteleostomi</taxon>
        <taxon>Coelacanthiformes</taxon>
        <taxon>Coelacanthidae</taxon>
        <taxon>Latimeria</taxon>
    </lineage>
</organism>
<dbReference type="Ensembl" id="ENSLACT00000009211.1">
    <property type="protein sequence ID" value="ENSLACP00000009142.1"/>
    <property type="gene ID" value="ENSLACG00000008070.1"/>
</dbReference>